<feature type="domain" description="C-type lectin" evidence="1">
    <location>
        <begin position="34"/>
        <end position="142"/>
    </location>
</feature>
<dbReference type="AlphaFoldDB" id="A0AA88N7F4"/>
<dbReference type="PANTHER" id="PTHR45784">
    <property type="entry name" value="C-TYPE LECTIN DOMAIN FAMILY 20 MEMBER A-RELATED"/>
    <property type="match status" value="1"/>
</dbReference>
<dbReference type="PROSITE" id="PS50041">
    <property type="entry name" value="C_TYPE_LECTIN_2"/>
    <property type="match status" value="2"/>
</dbReference>
<gene>
    <name evidence="2" type="ORF">Q5P01_006123</name>
</gene>
<dbReference type="Gene3D" id="3.10.100.10">
    <property type="entry name" value="Mannose-Binding Protein A, subunit A"/>
    <property type="match status" value="2"/>
</dbReference>
<dbReference type="EMBL" id="JAUPFM010000004">
    <property type="protein sequence ID" value="KAK2853462.1"/>
    <property type="molecule type" value="Genomic_DNA"/>
</dbReference>
<evidence type="ECO:0000259" key="1">
    <source>
        <dbReference type="PROSITE" id="PS50041"/>
    </source>
</evidence>
<proteinExistence type="predicted"/>
<dbReference type="Pfam" id="PF00059">
    <property type="entry name" value="Lectin_C"/>
    <property type="match status" value="2"/>
</dbReference>
<evidence type="ECO:0000313" key="3">
    <source>
        <dbReference type="Proteomes" id="UP001187415"/>
    </source>
</evidence>
<sequence>MLKMSGSSKVFMDTLSSIFMLFLFIQTSGQKRIYIYVPDAMTQSEAKQYCRDHYTDLATFRNWDDIDAVPAHYCNNVFCWIGLQRNTYSSDVWNWSDGDKSDFRHWNSGEPNNKDGNENCVAMEMSFWTDFECDFKHSFLCYEDEFILVQENKTWQEALEYCRNLPSYNVLNINFKWIDLMNQLIQDAQTQEAWIGLRFLAGKWLWLNGTLLSNQLDVCPAAGNNCGTVAKTGEVKFCNCSEKRMFFCSRN</sequence>
<dbReference type="InterPro" id="IPR016186">
    <property type="entry name" value="C-type_lectin-like/link_sf"/>
</dbReference>
<keyword evidence="3" id="KW-1185">Reference proteome</keyword>
<dbReference type="PANTHER" id="PTHR45784:SF8">
    <property type="entry name" value="C-TYPE MANNOSE RECEPTOR 2-RELATED"/>
    <property type="match status" value="1"/>
</dbReference>
<protein>
    <recommendedName>
        <fullName evidence="1">C-type lectin domain-containing protein</fullName>
    </recommendedName>
</protein>
<reference evidence="2" key="1">
    <citation type="submission" date="2023-07" db="EMBL/GenBank/DDBJ databases">
        <title>Chromosome-level Genome Assembly of Striped Snakehead (Channa striata).</title>
        <authorList>
            <person name="Liu H."/>
        </authorList>
    </citation>
    <scope>NUCLEOTIDE SEQUENCE</scope>
    <source>
        <strain evidence="2">Gz</strain>
        <tissue evidence="2">Muscle</tissue>
    </source>
</reference>
<dbReference type="InterPro" id="IPR001304">
    <property type="entry name" value="C-type_lectin-like"/>
</dbReference>
<dbReference type="Proteomes" id="UP001187415">
    <property type="component" value="Unassembled WGS sequence"/>
</dbReference>
<dbReference type="SUPFAM" id="SSF56436">
    <property type="entry name" value="C-type lectin-like"/>
    <property type="match status" value="2"/>
</dbReference>
<feature type="domain" description="C-type lectin" evidence="1">
    <location>
        <begin position="137"/>
        <end position="249"/>
    </location>
</feature>
<dbReference type="InterPro" id="IPR016187">
    <property type="entry name" value="CTDL_fold"/>
</dbReference>
<accession>A0AA88N7F4</accession>
<name>A0AA88N7F4_CHASR</name>
<comment type="caution">
    <text evidence="2">The sequence shown here is derived from an EMBL/GenBank/DDBJ whole genome shotgun (WGS) entry which is preliminary data.</text>
</comment>
<evidence type="ECO:0000313" key="2">
    <source>
        <dbReference type="EMBL" id="KAK2853462.1"/>
    </source>
</evidence>
<organism evidence="2 3">
    <name type="scientific">Channa striata</name>
    <name type="common">Snakehead murrel</name>
    <name type="synonym">Ophicephalus striatus</name>
    <dbReference type="NCBI Taxonomy" id="64152"/>
    <lineage>
        <taxon>Eukaryota</taxon>
        <taxon>Metazoa</taxon>
        <taxon>Chordata</taxon>
        <taxon>Craniata</taxon>
        <taxon>Vertebrata</taxon>
        <taxon>Euteleostomi</taxon>
        <taxon>Actinopterygii</taxon>
        <taxon>Neopterygii</taxon>
        <taxon>Teleostei</taxon>
        <taxon>Neoteleostei</taxon>
        <taxon>Acanthomorphata</taxon>
        <taxon>Anabantaria</taxon>
        <taxon>Anabantiformes</taxon>
        <taxon>Channoidei</taxon>
        <taxon>Channidae</taxon>
        <taxon>Channa</taxon>
    </lineage>
</organism>
<dbReference type="SMART" id="SM00034">
    <property type="entry name" value="CLECT"/>
    <property type="match status" value="2"/>
</dbReference>